<feature type="transmembrane region" description="Helical" evidence="7">
    <location>
        <begin position="162"/>
        <end position="185"/>
    </location>
</feature>
<protein>
    <recommendedName>
        <fullName evidence="8">Ammonium transporter AmtB-like domain-containing protein</fullName>
    </recommendedName>
</protein>
<keyword evidence="3 7" id="KW-0812">Transmembrane</keyword>
<comment type="subcellular location">
    <subcellularLocation>
        <location evidence="1">Membrane</location>
        <topology evidence="1">Multi-pass membrane protein</topology>
    </subcellularLocation>
</comment>
<name>A0A6B2L332_9EUKA</name>
<dbReference type="InterPro" id="IPR024041">
    <property type="entry name" value="NH4_transpt_AmtB-like_dom"/>
</dbReference>
<evidence type="ECO:0000256" key="5">
    <source>
        <dbReference type="ARBA" id="ARBA00023136"/>
    </source>
</evidence>
<feature type="transmembrane region" description="Helical" evidence="7">
    <location>
        <begin position="6"/>
        <end position="21"/>
    </location>
</feature>
<evidence type="ECO:0000256" key="2">
    <source>
        <dbReference type="ARBA" id="ARBA00011036"/>
    </source>
</evidence>
<dbReference type="EMBL" id="GIBP01002401">
    <property type="protein sequence ID" value="NDV31370.1"/>
    <property type="molecule type" value="Transcribed_RNA"/>
</dbReference>
<dbReference type="Pfam" id="PF00909">
    <property type="entry name" value="Ammonium_transp"/>
    <property type="match status" value="1"/>
</dbReference>
<dbReference type="PANTHER" id="PTHR11730">
    <property type="entry name" value="AMMONIUM TRANSPORTER"/>
    <property type="match status" value="1"/>
</dbReference>
<dbReference type="InterPro" id="IPR029020">
    <property type="entry name" value="Ammonium/urea_transptr"/>
</dbReference>
<evidence type="ECO:0000256" key="1">
    <source>
        <dbReference type="ARBA" id="ARBA00004141"/>
    </source>
</evidence>
<feature type="transmembrane region" description="Helical" evidence="7">
    <location>
        <begin position="345"/>
        <end position="368"/>
    </location>
</feature>
<dbReference type="GO" id="GO:0005886">
    <property type="term" value="C:plasma membrane"/>
    <property type="evidence" value="ECO:0007669"/>
    <property type="project" value="InterPro"/>
</dbReference>
<evidence type="ECO:0000313" key="9">
    <source>
        <dbReference type="EMBL" id="NDV31370.1"/>
    </source>
</evidence>
<feature type="domain" description="Ammonium transporter AmtB-like" evidence="8">
    <location>
        <begin position="2"/>
        <end position="368"/>
    </location>
</feature>
<reference evidence="9" key="1">
    <citation type="journal article" date="2020" name="J. Eukaryot. Microbiol.">
        <title>De novo Sequencing, Assembly and Annotation of the Transcriptome for the Free-Living Testate Amoeba Arcella intermedia.</title>
        <authorList>
            <person name="Ribeiro G.M."/>
            <person name="Porfirio-Sousa A.L."/>
            <person name="Maurer-Alcala X.X."/>
            <person name="Katz L.A."/>
            <person name="Lahr D.J.G."/>
        </authorList>
    </citation>
    <scope>NUCLEOTIDE SEQUENCE</scope>
</reference>
<feature type="region of interest" description="Disordered" evidence="6">
    <location>
        <begin position="397"/>
        <end position="458"/>
    </location>
</feature>
<organism evidence="9">
    <name type="scientific">Arcella intermedia</name>
    <dbReference type="NCBI Taxonomy" id="1963864"/>
    <lineage>
        <taxon>Eukaryota</taxon>
        <taxon>Amoebozoa</taxon>
        <taxon>Tubulinea</taxon>
        <taxon>Elardia</taxon>
        <taxon>Arcellinida</taxon>
        <taxon>Sphaerothecina</taxon>
        <taxon>Arcellidae</taxon>
        <taxon>Arcella</taxon>
    </lineage>
</organism>
<sequence length="458" mass="49362">MFQDVHVMMFIGFGFLYVYLGKHAFSSAAFNFMIGAFVLEWSVLVLGFWDQVGEGGEWEQIELNIQRLVRADYAVAAVLISFGAVIGKLTIEQYLFMGFFEVILYAANEWIGVEAFGATDIGGSMYIHVFGAYFGIGVAMIVSRKHSFSHKNNISTYNSDTYALIGTIFLWMFWPSFNAALAPLSTQQSRVVMNTTLSLCVSCFTCFCWSHIVRNGQFGMVEIQNSTLAGGVAVGAASDLILGSYGSMIIGFIAGTVSTFGFAFLSPFLERLGLHDTAGIHNLHAMPGIIGGLASVFTSLSAEEVVYGVSIGYIFPKMGPSNETLAAELGVTPGLDRSAGWQAGFQMATLVVSISLGFTGGLLIGAVLRSPLFEVLPQSTNFSDKHYWHIPEGFPMGGGKAKHSDESSSAEHSGEVLPERPAKKSKKSDESSSAEQSGEVLPNKPASSKDSSENPDFV</sequence>
<dbReference type="PRINTS" id="PR00342">
    <property type="entry name" value="RHESUSRHD"/>
</dbReference>
<dbReference type="GO" id="GO:0008519">
    <property type="term" value="F:ammonium channel activity"/>
    <property type="evidence" value="ECO:0007669"/>
    <property type="project" value="InterPro"/>
</dbReference>
<evidence type="ECO:0000256" key="7">
    <source>
        <dbReference type="SAM" id="Phobius"/>
    </source>
</evidence>
<feature type="transmembrane region" description="Helical" evidence="7">
    <location>
        <begin position="28"/>
        <end position="49"/>
    </location>
</feature>
<dbReference type="InterPro" id="IPR002229">
    <property type="entry name" value="RhesusRHD"/>
</dbReference>
<proteinExistence type="inferred from homology"/>
<keyword evidence="5 7" id="KW-0472">Membrane</keyword>
<dbReference type="PANTHER" id="PTHR11730:SF60">
    <property type="entry name" value="RH50, ISOFORM D"/>
    <property type="match status" value="1"/>
</dbReference>
<evidence type="ECO:0000259" key="8">
    <source>
        <dbReference type="Pfam" id="PF00909"/>
    </source>
</evidence>
<dbReference type="AlphaFoldDB" id="A0A6B2L332"/>
<keyword evidence="4 7" id="KW-1133">Transmembrane helix</keyword>
<feature type="transmembrane region" description="Helical" evidence="7">
    <location>
        <begin position="125"/>
        <end position="142"/>
    </location>
</feature>
<evidence type="ECO:0000256" key="3">
    <source>
        <dbReference type="ARBA" id="ARBA00022692"/>
    </source>
</evidence>
<feature type="transmembrane region" description="Helical" evidence="7">
    <location>
        <begin position="69"/>
        <end position="87"/>
    </location>
</feature>
<feature type="transmembrane region" description="Helical" evidence="7">
    <location>
        <begin position="290"/>
        <end position="315"/>
    </location>
</feature>
<dbReference type="SUPFAM" id="SSF111352">
    <property type="entry name" value="Ammonium transporter"/>
    <property type="match status" value="1"/>
</dbReference>
<dbReference type="GO" id="GO:0097272">
    <property type="term" value="P:ammonium homeostasis"/>
    <property type="evidence" value="ECO:0007669"/>
    <property type="project" value="TreeGrafter"/>
</dbReference>
<feature type="transmembrane region" description="Helical" evidence="7">
    <location>
        <begin position="191"/>
        <end position="213"/>
    </location>
</feature>
<accession>A0A6B2L332</accession>
<feature type="compositionally biased region" description="Basic and acidic residues" evidence="6">
    <location>
        <begin position="412"/>
        <end position="430"/>
    </location>
</feature>
<feature type="transmembrane region" description="Helical" evidence="7">
    <location>
        <begin position="248"/>
        <end position="269"/>
    </location>
</feature>
<evidence type="ECO:0000256" key="4">
    <source>
        <dbReference type="ARBA" id="ARBA00022989"/>
    </source>
</evidence>
<comment type="similarity">
    <text evidence="2">Belongs to the ammonium transporter (TC 2.A.49) family. Rh subfamily.</text>
</comment>
<evidence type="ECO:0000256" key="6">
    <source>
        <dbReference type="SAM" id="MobiDB-lite"/>
    </source>
</evidence>
<dbReference type="Gene3D" id="1.10.3430.10">
    <property type="entry name" value="Ammonium transporter AmtB like domains"/>
    <property type="match status" value="1"/>
</dbReference>